<dbReference type="AlphaFoldDB" id="A0A081FUA7"/>
<dbReference type="Gene3D" id="1.20.81.30">
    <property type="entry name" value="Type II secretion system (T2SS), domain F"/>
    <property type="match status" value="2"/>
</dbReference>
<keyword evidence="7 8" id="KW-0472">Membrane</keyword>
<name>A0A081FUA7_9GAMM</name>
<dbReference type="STRING" id="1232683.ADIMK_3773"/>
<proteinExistence type="inferred from homology"/>
<dbReference type="PANTHER" id="PTHR30012:SF0">
    <property type="entry name" value="TYPE II SECRETION SYSTEM PROTEIN F-RELATED"/>
    <property type="match status" value="1"/>
</dbReference>
<feature type="transmembrane region" description="Helical" evidence="8">
    <location>
        <begin position="170"/>
        <end position="193"/>
    </location>
</feature>
<dbReference type="PRINTS" id="PR00812">
    <property type="entry name" value="BCTERIALGSPF"/>
</dbReference>
<organism evidence="10 11">
    <name type="scientific">Marinobacterium lacunae</name>
    <dbReference type="NCBI Taxonomy" id="1232683"/>
    <lineage>
        <taxon>Bacteria</taxon>
        <taxon>Pseudomonadati</taxon>
        <taxon>Pseudomonadota</taxon>
        <taxon>Gammaproteobacteria</taxon>
        <taxon>Oceanospirillales</taxon>
        <taxon>Oceanospirillaceae</taxon>
        <taxon>Marinobacterium</taxon>
    </lineage>
</organism>
<reference evidence="10 11" key="1">
    <citation type="submission" date="2014-04" db="EMBL/GenBank/DDBJ databases">
        <title>Marinobacterium kochiensis sp. nov., isolated from sediment sample collected from Kochi backwaters in Kerala, India.</title>
        <authorList>
            <person name="Singh A."/>
            <person name="Pinnaka A.K."/>
        </authorList>
    </citation>
    <scope>NUCLEOTIDE SEQUENCE [LARGE SCALE GENOMIC DNA]</scope>
    <source>
        <strain evidence="10 11">AK27</strain>
    </source>
</reference>
<dbReference type="InterPro" id="IPR003004">
    <property type="entry name" value="GspF/PilC"/>
</dbReference>
<keyword evidence="11" id="KW-1185">Reference proteome</keyword>
<feature type="transmembrane region" description="Helical" evidence="8">
    <location>
        <begin position="377"/>
        <end position="400"/>
    </location>
</feature>
<evidence type="ECO:0000256" key="7">
    <source>
        <dbReference type="ARBA" id="ARBA00023136"/>
    </source>
</evidence>
<dbReference type="Proteomes" id="UP000028252">
    <property type="component" value="Unassembled WGS sequence"/>
</dbReference>
<evidence type="ECO:0000313" key="11">
    <source>
        <dbReference type="Proteomes" id="UP000028252"/>
    </source>
</evidence>
<evidence type="ECO:0000256" key="4">
    <source>
        <dbReference type="ARBA" id="ARBA00022519"/>
    </source>
</evidence>
<evidence type="ECO:0000259" key="9">
    <source>
        <dbReference type="Pfam" id="PF00482"/>
    </source>
</evidence>
<evidence type="ECO:0000256" key="2">
    <source>
        <dbReference type="ARBA" id="ARBA00005745"/>
    </source>
</evidence>
<evidence type="ECO:0000313" key="10">
    <source>
        <dbReference type="EMBL" id="KEA62112.1"/>
    </source>
</evidence>
<keyword evidence="4" id="KW-0997">Cell inner membrane</keyword>
<dbReference type="InterPro" id="IPR042094">
    <property type="entry name" value="T2SS_GspF_sf"/>
</dbReference>
<sequence length="405" mass="44908">MPQFSYRAVTQEGEELKGELEARDTQGVVRQLQGKGLIPLLVEPAGSRTDLGALFKLEAGRRSKQQRVQQFTQDLAELMRAGLSLDRALQIMSRVNDDPEQRALLKRIEEGVQRGRSLSRALKEQDGLFSAFYISMIHAAETAGSLAEGLQDMAFYLERSRALREKVLSALLYPMILLLVAVLSLVIILTYVIPQFEQLFSDMGAALPLPTRVVMAVADFVRLFGPWLVIAGVLGWLVLRKRLKQDETRLRWDRTLLHLPLVGGLIQRLETARFSRSLGTLLHGGVPMVNALQIARGTLVNQHLAVLVAQVTDGVREGRRLGEPLQATGEFPPLAIQMIQVGEETGQLDEMLMKVADLYDREVGLSIQRMLTILEPLLIVGLGLLIAGIIMSILVAIMSINELPL</sequence>
<dbReference type="GO" id="GO:0005886">
    <property type="term" value="C:plasma membrane"/>
    <property type="evidence" value="ECO:0007669"/>
    <property type="project" value="UniProtKB-SubCell"/>
</dbReference>
<evidence type="ECO:0000256" key="8">
    <source>
        <dbReference type="SAM" id="Phobius"/>
    </source>
</evidence>
<feature type="domain" description="Type II secretion system protein GspF" evidence="9">
    <location>
        <begin position="71"/>
        <end position="194"/>
    </location>
</feature>
<evidence type="ECO:0000256" key="3">
    <source>
        <dbReference type="ARBA" id="ARBA00022475"/>
    </source>
</evidence>
<dbReference type="InterPro" id="IPR018076">
    <property type="entry name" value="T2SS_GspF_dom"/>
</dbReference>
<dbReference type="FunFam" id="1.20.81.30:FF:000001">
    <property type="entry name" value="Type II secretion system protein F"/>
    <property type="match status" value="2"/>
</dbReference>
<feature type="transmembrane region" description="Helical" evidence="8">
    <location>
        <begin position="213"/>
        <end position="239"/>
    </location>
</feature>
<dbReference type="PATRIC" id="fig|1232683.4.peg.3714"/>
<keyword evidence="3" id="KW-1003">Cell membrane</keyword>
<evidence type="ECO:0000256" key="6">
    <source>
        <dbReference type="ARBA" id="ARBA00022989"/>
    </source>
</evidence>
<dbReference type="GO" id="GO:0015628">
    <property type="term" value="P:protein secretion by the type II secretion system"/>
    <property type="evidence" value="ECO:0007669"/>
    <property type="project" value="TreeGrafter"/>
</dbReference>
<comment type="subcellular location">
    <subcellularLocation>
        <location evidence="1">Cell inner membrane</location>
        <topology evidence="1">Multi-pass membrane protein</topology>
    </subcellularLocation>
</comment>
<accession>A0A081FUA7</accession>
<dbReference type="Pfam" id="PF00482">
    <property type="entry name" value="T2SSF"/>
    <property type="match status" value="2"/>
</dbReference>
<protein>
    <submittedName>
        <fullName evidence="10">Type IV fimbrial assembly protein PilC</fullName>
    </submittedName>
</protein>
<gene>
    <name evidence="10" type="ORF">ADIMK_3773</name>
</gene>
<dbReference type="eggNOG" id="COG1459">
    <property type="taxonomic scope" value="Bacteria"/>
</dbReference>
<dbReference type="PANTHER" id="PTHR30012">
    <property type="entry name" value="GENERAL SECRETION PATHWAY PROTEIN"/>
    <property type="match status" value="1"/>
</dbReference>
<dbReference type="RefSeq" id="WP_036191306.1">
    <property type="nucleotide sequence ID" value="NZ_JMQN01000057.1"/>
</dbReference>
<evidence type="ECO:0000256" key="1">
    <source>
        <dbReference type="ARBA" id="ARBA00004429"/>
    </source>
</evidence>
<dbReference type="EMBL" id="JMQN01000057">
    <property type="protein sequence ID" value="KEA62112.1"/>
    <property type="molecule type" value="Genomic_DNA"/>
</dbReference>
<feature type="domain" description="Type II secretion system protein GspF" evidence="9">
    <location>
        <begin position="274"/>
        <end position="395"/>
    </location>
</feature>
<dbReference type="OrthoDB" id="9805682at2"/>
<keyword evidence="6 8" id="KW-1133">Transmembrane helix</keyword>
<keyword evidence="5 8" id="KW-0812">Transmembrane</keyword>
<comment type="similarity">
    <text evidence="2">Belongs to the GSP F family.</text>
</comment>
<evidence type="ECO:0000256" key="5">
    <source>
        <dbReference type="ARBA" id="ARBA00022692"/>
    </source>
</evidence>
<comment type="caution">
    <text evidence="10">The sequence shown here is derived from an EMBL/GenBank/DDBJ whole genome shotgun (WGS) entry which is preliminary data.</text>
</comment>